<name>A0A8R7V6K2_TRIUA</name>
<feature type="region of interest" description="Disordered" evidence="1">
    <location>
        <begin position="14"/>
        <end position="43"/>
    </location>
</feature>
<sequence length="154" mass="16472">MLGFVSSARRPHLISSRAPPSCNQPCLPAGDEQQHRQDSPASPEAVGFLRALAPCRTPCSTSASRACAIVPRRCRLSVHTAAPSSPARQRQVPVIAALLPVEQRMLARPSRIDRIEPRHVSTRGSASSTPSPSAPLRGLPNLLPTELGHGPWCL</sequence>
<reference evidence="3" key="1">
    <citation type="journal article" date="2013" name="Nature">
        <title>Draft genome of the wheat A-genome progenitor Triticum urartu.</title>
        <authorList>
            <person name="Ling H.Q."/>
            <person name="Zhao S."/>
            <person name="Liu D."/>
            <person name="Wang J."/>
            <person name="Sun H."/>
            <person name="Zhang C."/>
            <person name="Fan H."/>
            <person name="Li D."/>
            <person name="Dong L."/>
            <person name="Tao Y."/>
            <person name="Gao C."/>
            <person name="Wu H."/>
            <person name="Li Y."/>
            <person name="Cui Y."/>
            <person name="Guo X."/>
            <person name="Zheng S."/>
            <person name="Wang B."/>
            <person name="Yu K."/>
            <person name="Liang Q."/>
            <person name="Yang W."/>
            <person name="Lou X."/>
            <person name="Chen J."/>
            <person name="Feng M."/>
            <person name="Jian J."/>
            <person name="Zhang X."/>
            <person name="Luo G."/>
            <person name="Jiang Y."/>
            <person name="Liu J."/>
            <person name="Wang Z."/>
            <person name="Sha Y."/>
            <person name="Zhang B."/>
            <person name="Wu H."/>
            <person name="Tang D."/>
            <person name="Shen Q."/>
            <person name="Xue P."/>
            <person name="Zou S."/>
            <person name="Wang X."/>
            <person name="Liu X."/>
            <person name="Wang F."/>
            <person name="Yang Y."/>
            <person name="An X."/>
            <person name="Dong Z."/>
            <person name="Zhang K."/>
            <person name="Zhang X."/>
            <person name="Luo M.C."/>
            <person name="Dvorak J."/>
            <person name="Tong Y."/>
            <person name="Wang J."/>
            <person name="Yang H."/>
            <person name="Li Z."/>
            <person name="Wang D."/>
            <person name="Zhang A."/>
            <person name="Wang J."/>
        </authorList>
    </citation>
    <scope>NUCLEOTIDE SEQUENCE</scope>
    <source>
        <strain evidence="3">cv. G1812</strain>
    </source>
</reference>
<dbReference type="AlphaFoldDB" id="A0A8R7V6K2"/>
<proteinExistence type="predicted"/>
<keyword evidence="3" id="KW-1185">Reference proteome</keyword>
<evidence type="ECO:0000256" key="1">
    <source>
        <dbReference type="SAM" id="MobiDB-lite"/>
    </source>
</evidence>
<reference evidence="2" key="3">
    <citation type="submission" date="2022-06" db="UniProtKB">
        <authorList>
            <consortium name="EnsemblPlants"/>
        </authorList>
    </citation>
    <scope>IDENTIFICATION</scope>
</reference>
<dbReference type="Proteomes" id="UP000015106">
    <property type="component" value="Chromosome 7"/>
</dbReference>
<organism evidence="2 3">
    <name type="scientific">Triticum urartu</name>
    <name type="common">Red wild einkorn</name>
    <name type="synonym">Crithodium urartu</name>
    <dbReference type="NCBI Taxonomy" id="4572"/>
    <lineage>
        <taxon>Eukaryota</taxon>
        <taxon>Viridiplantae</taxon>
        <taxon>Streptophyta</taxon>
        <taxon>Embryophyta</taxon>
        <taxon>Tracheophyta</taxon>
        <taxon>Spermatophyta</taxon>
        <taxon>Magnoliopsida</taxon>
        <taxon>Liliopsida</taxon>
        <taxon>Poales</taxon>
        <taxon>Poaceae</taxon>
        <taxon>BOP clade</taxon>
        <taxon>Pooideae</taxon>
        <taxon>Triticodae</taxon>
        <taxon>Triticeae</taxon>
        <taxon>Triticinae</taxon>
        <taxon>Triticum</taxon>
    </lineage>
</organism>
<evidence type="ECO:0000313" key="3">
    <source>
        <dbReference type="Proteomes" id="UP000015106"/>
    </source>
</evidence>
<evidence type="ECO:0000313" key="2">
    <source>
        <dbReference type="EnsemblPlants" id="TuG1812G0700004128.01.T01"/>
    </source>
</evidence>
<accession>A0A8R7V6K2</accession>
<protein>
    <submittedName>
        <fullName evidence="2">Uncharacterized protein</fullName>
    </submittedName>
</protein>
<feature type="compositionally biased region" description="Low complexity" evidence="1">
    <location>
        <begin position="125"/>
        <end position="135"/>
    </location>
</feature>
<dbReference type="Gramene" id="TuG1812G0700004128.01.T01">
    <property type="protein sequence ID" value="TuG1812G0700004128.01.T01"/>
    <property type="gene ID" value="TuG1812G0700004128.01"/>
</dbReference>
<dbReference type="EnsemblPlants" id="TuG1812G0700004128.01.T01">
    <property type="protein sequence ID" value="TuG1812G0700004128.01.T01"/>
    <property type="gene ID" value="TuG1812G0700004128.01"/>
</dbReference>
<feature type="region of interest" description="Disordered" evidence="1">
    <location>
        <begin position="117"/>
        <end position="142"/>
    </location>
</feature>
<reference evidence="2" key="2">
    <citation type="submission" date="2018-03" db="EMBL/GenBank/DDBJ databases">
        <title>The Triticum urartu genome reveals the dynamic nature of wheat genome evolution.</title>
        <authorList>
            <person name="Ling H."/>
            <person name="Ma B."/>
            <person name="Shi X."/>
            <person name="Liu H."/>
            <person name="Dong L."/>
            <person name="Sun H."/>
            <person name="Cao Y."/>
            <person name="Gao Q."/>
            <person name="Zheng S."/>
            <person name="Li Y."/>
            <person name="Yu Y."/>
            <person name="Du H."/>
            <person name="Qi M."/>
            <person name="Li Y."/>
            <person name="Yu H."/>
            <person name="Cui Y."/>
            <person name="Wang N."/>
            <person name="Chen C."/>
            <person name="Wu H."/>
            <person name="Zhao Y."/>
            <person name="Zhang J."/>
            <person name="Li Y."/>
            <person name="Zhou W."/>
            <person name="Zhang B."/>
            <person name="Hu W."/>
            <person name="Eijk M."/>
            <person name="Tang J."/>
            <person name="Witsenboer H."/>
            <person name="Zhao S."/>
            <person name="Li Z."/>
            <person name="Zhang A."/>
            <person name="Wang D."/>
            <person name="Liang C."/>
        </authorList>
    </citation>
    <scope>NUCLEOTIDE SEQUENCE [LARGE SCALE GENOMIC DNA]</scope>
    <source>
        <strain evidence="2">cv. G1812</strain>
    </source>
</reference>